<dbReference type="EMBL" id="JACXSV010000009">
    <property type="protein sequence ID" value="MBD3722060.1"/>
    <property type="molecule type" value="Genomic_DNA"/>
</dbReference>
<evidence type="ECO:0000259" key="1">
    <source>
        <dbReference type="Pfam" id="PF04851"/>
    </source>
</evidence>
<dbReference type="InterPro" id="IPR027417">
    <property type="entry name" value="P-loop_NTPase"/>
</dbReference>
<evidence type="ECO:0000313" key="2">
    <source>
        <dbReference type="EMBL" id="MBD3722060.1"/>
    </source>
</evidence>
<evidence type="ECO:0000313" key="3">
    <source>
        <dbReference type="Proteomes" id="UP000598328"/>
    </source>
</evidence>
<dbReference type="GO" id="GO:0016787">
    <property type="term" value="F:hydrolase activity"/>
    <property type="evidence" value="ECO:0007669"/>
    <property type="project" value="InterPro"/>
</dbReference>
<dbReference type="Proteomes" id="UP000598328">
    <property type="component" value="Unassembled WGS sequence"/>
</dbReference>
<name>A0A927DYW9_KLEPN</name>
<proteinExistence type="predicted"/>
<gene>
    <name evidence="2" type="ORF">IE978_03115</name>
</gene>
<dbReference type="AlphaFoldDB" id="A0A927DYW9"/>
<keyword evidence="2" id="KW-0378">Hydrolase</keyword>
<feature type="domain" description="Helicase/UvrB N-terminal" evidence="1">
    <location>
        <begin position="3"/>
        <end position="45"/>
    </location>
</feature>
<keyword evidence="2" id="KW-0067">ATP-binding</keyword>
<reference evidence="2" key="1">
    <citation type="submission" date="2020-07" db="EMBL/GenBank/DDBJ databases">
        <title>Clinical and genomic characterization of carbapenemase-producing Enterobacterales causing secondary infections during the COVID-19 crisis at a New York City hospital.</title>
        <authorList>
            <person name="Gomez-Simmonds A."/>
            <person name="Annavajhala M.K."/>
            <person name="Uhlemann A.-C."/>
        </authorList>
    </citation>
    <scope>NUCLEOTIDE SEQUENCE</scope>
    <source>
        <strain evidence="2">KP1826</strain>
    </source>
</reference>
<dbReference type="InterPro" id="IPR006935">
    <property type="entry name" value="Helicase/UvrB_N"/>
</dbReference>
<dbReference type="Gene3D" id="3.40.50.300">
    <property type="entry name" value="P-loop containing nucleotide triphosphate hydrolases"/>
    <property type="match status" value="1"/>
</dbReference>
<dbReference type="SUPFAM" id="SSF52540">
    <property type="entry name" value="P-loop containing nucleoside triphosphate hydrolases"/>
    <property type="match status" value="1"/>
</dbReference>
<sequence length="149" mass="16272">MTFTLRPYQQEAVDATLAWFRRHTEPAAIVLPTGAGKSLVIAELAGGWRAAACWCWPMSKSWWRRTMPNTAPLASRRISSPPVCSEKRATAKWCSAACSRWRAISTSFAANFHYSSSMNATASAMMTTASISRSSVTCGRSIRRSGCSA</sequence>
<keyword evidence="2" id="KW-0347">Helicase</keyword>
<accession>A0A927DYW9</accession>
<dbReference type="GO" id="GO:0003677">
    <property type="term" value="F:DNA binding"/>
    <property type="evidence" value="ECO:0007669"/>
    <property type="project" value="InterPro"/>
</dbReference>
<keyword evidence="2" id="KW-0547">Nucleotide-binding</keyword>
<dbReference type="GO" id="GO:0004386">
    <property type="term" value="F:helicase activity"/>
    <property type="evidence" value="ECO:0007669"/>
    <property type="project" value="UniProtKB-KW"/>
</dbReference>
<protein>
    <submittedName>
        <fullName evidence="2">DEAD/DEAH box helicase family protein</fullName>
    </submittedName>
</protein>
<dbReference type="Pfam" id="PF04851">
    <property type="entry name" value="ResIII"/>
    <property type="match status" value="1"/>
</dbReference>
<dbReference type="GO" id="GO:0005524">
    <property type="term" value="F:ATP binding"/>
    <property type="evidence" value="ECO:0007669"/>
    <property type="project" value="InterPro"/>
</dbReference>
<organism evidence="2 3">
    <name type="scientific">Klebsiella pneumoniae</name>
    <dbReference type="NCBI Taxonomy" id="573"/>
    <lineage>
        <taxon>Bacteria</taxon>
        <taxon>Pseudomonadati</taxon>
        <taxon>Pseudomonadota</taxon>
        <taxon>Gammaproteobacteria</taxon>
        <taxon>Enterobacterales</taxon>
        <taxon>Enterobacteriaceae</taxon>
        <taxon>Klebsiella/Raoultella group</taxon>
        <taxon>Klebsiella</taxon>
        <taxon>Klebsiella pneumoniae complex</taxon>
    </lineage>
</organism>
<comment type="caution">
    <text evidence="2">The sequence shown here is derived from an EMBL/GenBank/DDBJ whole genome shotgun (WGS) entry which is preliminary data.</text>
</comment>